<comment type="similarity">
    <text evidence="1">Belongs to the UPF0758 family.</text>
</comment>
<dbReference type="InterPro" id="IPR025657">
    <property type="entry name" value="RadC_JAB"/>
</dbReference>
<dbReference type="Pfam" id="PF04002">
    <property type="entry name" value="RadC"/>
    <property type="match status" value="1"/>
</dbReference>
<dbReference type="Proteomes" id="UP000183461">
    <property type="component" value="Unassembled WGS sequence"/>
</dbReference>
<evidence type="ECO:0000256" key="2">
    <source>
        <dbReference type="ARBA" id="ARBA00023049"/>
    </source>
</evidence>
<sequence>MNDKNTHAGHRSRMRQRFLASGQDGLFEHELLELILFYARPVVNTNGIAHDLTDQFGSLSKVLSADEEKLREVKGVGAGGAVFLKLINDFGLSYMRNSHSSETLSDRKQLCSCISQQFKGIEARICNILCLSTRSELMRTITLPIDELLCGSITPKELAAMLLKSGAAAVCIGINHGKDLAIPKDEDYRIACIFGELLSAIGIGFSDLVIFGSGRCFSMRGSGAFAF</sequence>
<dbReference type="InterPro" id="IPR001405">
    <property type="entry name" value="UPF0758"/>
</dbReference>
<dbReference type="SUPFAM" id="SSF47781">
    <property type="entry name" value="RuvA domain 2-like"/>
    <property type="match status" value="1"/>
</dbReference>
<accession>A0A1K1P8F9</accession>
<organism evidence="4 5">
    <name type="scientific">Ruminococcus flavefaciens</name>
    <dbReference type="NCBI Taxonomy" id="1265"/>
    <lineage>
        <taxon>Bacteria</taxon>
        <taxon>Bacillati</taxon>
        <taxon>Bacillota</taxon>
        <taxon>Clostridia</taxon>
        <taxon>Eubacteriales</taxon>
        <taxon>Oscillospiraceae</taxon>
        <taxon>Ruminococcus</taxon>
    </lineage>
</organism>
<dbReference type="RefSeq" id="WP_072300789.1">
    <property type="nucleotide sequence ID" value="NZ_FPIP01000007.1"/>
</dbReference>
<feature type="domain" description="RadC-like JAB" evidence="3">
    <location>
        <begin position="106"/>
        <end position="223"/>
    </location>
</feature>
<evidence type="ECO:0000313" key="4">
    <source>
        <dbReference type="EMBL" id="SFW43769.1"/>
    </source>
</evidence>
<proteinExistence type="inferred from homology"/>
<dbReference type="Gene3D" id="3.40.140.10">
    <property type="entry name" value="Cytidine Deaminase, domain 2"/>
    <property type="match status" value="1"/>
</dbReference>
<dbReference type="PANTHER" id="PTHR30471:SF3">
    <property type="entry name" value="UPF0758 PROTEIN YEES-RELATED"/>
    <property type="match status" value="1"/>
</dbReference>
<dbReference type="InterPro" id="IPR010994">
    <property type="entry name" value="RuvA_2-like"/>
</dbReference>
<keyword evidence="2" id="KW-0378">Hydrolase</keyword>
<name>A0A1K1P8F9_RUMFL</name>
<evidence type="ECO:0000256" key="1">
    <source>
        <dbReference type="ARBA" id="ARBA00010243"/>
    </source>
</evidence>
<gene>
    <name evidence="4" type="ORF">SAMN02910280_2571</name>
</gene>
<keyword evidence="2" id="KW-0482">Metalloprotease</keyword>
<reference evidence="4 5" key="1">
    <citation type="submission" date="2016-11" db="EMBL/GenBank/DDBJ databases">
        <authorList>
            <person name="Jaros S."/>
            <person name="Januszkiewicz K."/>
            <person name="Wedrychowicz H."/>
        </authorList>
    </citation>
    <scope>NUCLEOTIDE SEQUENCE [LARGE SCALE GENOMIC DNA]</scope>
    <source>
        <strain evidence="4 5">YL228</strain>
    </source>
</reference>
<evidence type="ECO:0000259" key="3">
    <source>
        <dbReference type="Pfam" id="PF04002"/>
    </source>
</evidence>
<dbReference type="GO" id="GO:0008237">
    <property type="term" value="F:metallopeptidase activity"/>
    <property type="evidence" value="ECO:0007669"/>
    <property type="project" value="UniProtKB-KW"/>
</dbReference>
<evidence type="ECO:0000313" key="5">
    <source>
        <dbReference type="Proteomes" id="UP000183461"/>
    </source>
</evidence>
<dbReference type="EMBL" id="FPIP01000007">
    <property type="protein sequence ID" value="SFW43769.1"/>
    <property type="molecule type" value="Genomic_DNA"/>
</dbReference>
<dbReference type="PANTHER" id="PTHR30471">
    <property type="entry name" value="DNA REPAIR PROTEIN RADC"/>
    <property type="match status" value="1"/>
</dbReference>
<dbReference type="AlphaFoldDB" id="A0A1K1P8F9"/>
<dbReference type="Gene3D" id="1.10.150.20">
    <property type="entry name" value="5' to 3' exonuclease, C-terminal subdomain"/>
    <property type="match status" value="1"/>
</dbReference>
<keyword evidence="2" id="KW-0645">Protease</keyword>
<protein>
    <submittedName>
        <fullName evidence="4">DNA repair protein RadC</fullName>
    </submittedName>
</protein>